<dbReference type="FunFam" id="2.30.29.30:FF:000286">
    <property type="entry name" value="PH-protein kinase domain containing protein"/>
    <property type="match status" value="1"/>
</dbReference>
<evidence type="ECO:0000256" key="3">
    <source>
        <dbReference type="ARBA" id="ARBA00022553"/>
    </source>
</evidence>
<dbReference type="Proteomes" id="UP000078387">
    <property type="component" value="Unassembled WGS sequence"/>
</dbReference>
<accession>A0A5K1TZC2</accession>
<dbReference type="Gene3D" id="1.10.510.10">
    <property type="entry name" value="Transferase(Phosphotransferase) domain 1"/>
    <property type="match status" value="1"/>
</dbReference>
<evidence type="ECO:0000256" key="9">
    <source>
        <dbReference type="RuleBase" id="RU000304"/>
    </source>
</evidence>
<protein>
    <submittedName>
        <fullName evidence="13">Ph domain containing protein kinase putative</fullName>
    </submittedName>
</protein>
<evidence type="ECO:0000313" key="13">
    <source>
        <dbReference type="EMBL" id="GAT96268.1"/>
    </source>
</evidence>
<feature type="binding site" evidence="8">
    <location>
        <position position="147"/>
    </location>
    <ligand>
        <name>ATP</name>
        <dbReference type="ChEBI" id="CHEBI:30616"/>
    </ligand>
</feature>
<dbReference type="PROSITE" id="PS51285">
    <property type="entry name" value="AGC_KINASE_CTER"/>
    <property type="match status" value="1"/>
</dbReference>
<evidence type="ECO:0000259" key="12">
    <source>
        <dbReference type="PROSITE" id="PS51285"/>
    </source>
</evidence>
<dbReference type="Pfam" id="PF00169">
    <property type="entry name" value="PH"/>
    <property type="match status" value="1"/>
</dbReference>
<dbReference type="Pfam" id="PF00069">
    <property type="entry name" value="Pkinase"/>
    <property type="match status" value="1"/>
</dbReference>
<dbReference type="CDD" id="cd00821">
    <property type="entry name" value="PH"/>
    <property type="match status" value="1"/>
</dbReference>
<evidence type="ECO:0000313" key="14">
    <source>
        <dbReference type="Proteomes" id="UP000078387"/>
    </source>
</evidence>
<dbReference type="SMART" id="SM00233">
    <property type="entry name" value="PH"/>
    <property type="match status" value="1"/>
</dbReference>
<dbReference type="AlphaFoldDB" id="A0A5K1TZC2"/>
<dbReference type="FunFam" id="3.30.200.20:FF:000042">
    <property type="entry name" value="Aurora kinase A"/>
    <property type="match status" value="1"/>
</dbReference>
<sequence>MEEKTQGWLMKEGGSWKSWKKRYFELNNDSLYYYKEQDKKTLMGIINLSLATHITAVDNYHKKYENIIRICTPSRTFHLSAANEEDRLLWLTSIICHSQQSNIYKSKITTETVTQKDFDVKCLLGKGAYGKVFLVEMISTHEIFAMKTIEKKQIIEYEEIEHTMSERRILSKLHHPFLVNLYYSFQTPTHLFYIIDYCPGGEFYYYLQKNGKVSEEDAKFYSAQILLAIEHLHSSNIVYRDIKPENILIGADGYLRLTDFGLSKENVTKENTTSTFCGTPEYLAPEVVVGKDYSEPVDWWGFGILIYEMIHGHAPFTSEDIQQLFQKIIHDPVIFPNVSYPTADCKRCIQELLVKDPEKRLTDPNRIKSHCWFKGFDWEGLFKKKLTPPFVPVLKDKTDTSNFNEDIINETAKIDEGEVVDSKDYFNDFTYCK</sequence>
<comment type="similarity">
    <text evidence="1">Belongs to the protein kinase superfamily. AGC Ser/Thr protein kinase family. RAC subfamily.</text>
</comment>
<name>A0A5K1TZC2_ENTHI</name>
<dbReference type="SMART" id="SM00133">
    <property type="entry name" value="S_TK_X"/>
    <property type="match status" value="1"/>
</dbReference>
<reference evidence="13 14" key="1">
    <citation type="submission" date="2016-05" db="EMBL/GenBank/DDBJ databases">
        <title>First whole genome sequencing of Entamoeba histolytica HM1:IMSS-clone-6.</title>
        <authorList>
            <person name="Mukherjee Avik.K."/>
            <person name="Izumyama S."/>
            <person name="Nakada-Tsukui K."/>
            <person name="Nozaki T."/>
        </authorList>
    </citation>
    <scope>NUCLEOTIDE SEQUENCE [LARGE SCALE GENOMIC DNA]</scope>
    <source>
        <strain evidence="13 14">HM1:IMSS clone 6</strain>
    </source>
</reference>
<evidence type="ECO:0000256" key="8">
    <source>
        <dbReference type="PROSITE-ProRule" id="PRU10141"/>
    </source>
</evidence>
<dbReference type="InterPro" id="IPR011993">
    <property type="entry name" value="PH-like_dom_sf"/>
</dbReference>
<dbReference type="SUPFAM" id="SSF50729">
    <property type="entry name" value="PH domain-like"/>
    <property type="match status" value="1"/>
</dbReference>
<gene>
    <name evidence="13" type="ORF">CL6EHI_042150</name>
</gene>
<feature type="domain" description="Protein kinase" evidence="11">
    <location>
        <begin position="118"/>
        <end position="373"/>
    </location>
</feature>
<dbReference type="InterPro" id="IPR000719">
    <property type="entry name" value="Prot_kinase_dom"/>
</dbReference>
<keyword evidence="5 8" id="KW-0547">Nucleotide-binding</keyword>
<evidence type="ECO:0000256" key="2">
    <source>
        <dbReference type="ARBA" id="ARBA00022527"/>
    </source>
</evidence>
<dbReference type="VEuPathDB" id="AmoebaDB:EHI_042150"/>
<dbReference type="PANTHER" id="PTHR24351">
    <property type="entry name" value="RIBOSOMAL PROTEIN S6 KINASE"/>
    <property type="match status" value="1"/>
</dbReference>
<evidence type="ECO:0000259" key="11">
    <source>
        <dbReference type="PROSITE" id="PS50011"/>
    </source>
</evidence>
<dbReference type="GO" id="GO:0004674">
    <property type="term" value="F:protein serine/threonine kinase activity"/>
    <property type="evidence" value="ECO:0007669"/>
    <property type="project" value="UniProtKB-KW"/>
</dbReference>
<dbReference type="VEuPathDB" id="AmoebaDB:EHI8A_025290"/>
<keyword evidence="3" id="KW-0597">Phosphoprotein</keyword>
<feature type="domain" description="AGC-kinase C-terminal" evidence="12">
    <location>
        <begin position="374"/>
        <end position="433"/>
    </location>
</feature>
<dbReference type="InterPro" id="IPR045270">
    <property type="entry name" value="STKc_AGC"/>
</dbReference>
<dbReference type="GO" id="GO:0005547">
    <property type="term" value="F:phosphatidylinositol-3,4,5-trisphosphate binding"/>
    <property type="evidence" value="ECO:0007669"/>
    <property type="project" value="UniProtKB-ARBA"/>
</dbReference>
<proteinExistence type="inferred from homology"/>
<keyword evidence="4" id="KW-0808">Transferase</keyword>
<dbReference type="InterPro" id="IPR000961">
    <property type="entry name" value="AGC-kinase_C"/>
</dbReference>
<keyword evidence="7 8" id="KW-0067">ATP-binding</keyword>
<dbReference type="InterPro" id="IPR011009">
    <property type="entry name" value="Kinase-like_dom_sf"/>
</dbReference>
<evidence type="ECO:0000256" key="4">
    <source>
        <dbReference type="ARBA" id="ARBA00022679"/>
    </source>
</evidence>
<dbReference type="PROSITE" id="PS00107">
    <property type="entry name" value="PROTEIN_KINASE_ATP"/>
    <property type="match status" value="1"/>
</dbReference>
<keyword evidence="6 13" id="KW-0418">Kinase</keyword>
<dbReference type="PROSITE" id="PS50003">
    <property type="entry name" value="PH_DOMAIN"/>
    <property type="match status" value="1"/>
</dbReference>
<dbReference type="VEuPathDB" id="AmoebaDB:EHI7A_034610"/>
<organism evidence="13 14">
    <name type="scientific">Entamoeba histolytica</name>
    <dbReference type="NCBI Taxonomy" id="5759"/>
    <lineage>
        <taxon>Eukaryota</taxon>
        <taxon>Amoebozoa</taxon>
        <taxon>Evosea</taxon>
        <taxon>Archamoebae</taxon>
        <taxon>Mastigamoebida</taxon>
        <taxon>Entamoebidae</taxon>
        <taxon>Entamoeba</taxon>
    </lineage>
</organism>
<dbReference type="FunFam" id="1.10.510.10:FF:000008">
    <property type="entry name" value="Non-specific serine/threonine protein kinase"/>
    <property type="match status" value="1"/>
</dbReference>
<evidence type="ECO:0000256" key="6">
    <source>
        <dbReference type="ARBA" id="ARBA00022777"/>
    </source>
</evidence>
<evidence type="ECO:0000256" key="7">
    <source>
        <dbReference type="ARBA" id="ARBA00022840"/>
    </source>
</evidence>
<dbReference type="OMA" id="RLYACKI"/>
<dbReference type="PROSITE" id="PS00108">
    <property type="entry name" value="PROTEIN_KINASE_ST"/>
    <property type="match status" value="1"/>
</dbReference>
<dbReference type="PROSITE" id="PS50011">
    <property type="entry name" value="PROTEIN_KINASE_DOM"/>
    <property type="match status" value="1"/>
</dbReference>
<dbReference type="EMBL" id="BDEQ01000001">
    <property type="protein sequence ID" value="GAT96268.1"/>
    <property type="molecule type" value="Genomic_DNA"/>
</dbReference>
<evidence type="ECO:0000259" key="10">
    <source>
        <dbReference type="PROSITE" id="PS50003"/>
    </source>
</evidence>
<dbReference type="SMART" id="SM00220">
    <property type="entry name" value="S_TKc"/>
    <property type="match status" value="1"/>
</dbReference>
<dbReference type="InterPro" id="IPR017441">
    <property type="entry name" value="Protein_kinase_ATP_BS"/>
</dbReference>
<comment type="caution">
    <text evidence="13">The sequence shown here is derived from an EMBL/GenBank/DDBJ whole genome shotgun (WGS) entry which is preliminary data.</text>
</comment>
<dbReference type="VEuPathDB" id="AmoebaDB:KM1_121560"/>
<evidence type="ECO:0000256" key="5">
    <source>
        <dbReference type="ARBA" id="ARBA00022741"/>
    </source>
</evidence>
<feature type="domain" description="PH" evidence="10">
    <location>
        <begin position="2"/>
        <end position="99"/>
    </location>
</feature>
<dbReference type="VEuPathDB" id="AmoebaDB:EHI5A_050490"/>
<dbReference type="SMR" id="A0A5K1TZC2"/>
<dbReference type="InterPro" id="IPR008271">
    <property type="entry name" value="Ser/Thr_kinase_AS"/>
</dbReference>
<dbReference type="InterPro" id="IPR001849">
    <property type="entry name" value="PH_domain"/>
</dbReference>
<dbReference type="SUPFAM" id="SSF56112">
    <property type="entry name" value="Protein kinase-like (PK-like)"/>
    <property type="match status" value="1"/>
</dbReference>
<evidence type="ECO:0000256" key="1">
    <source>
        <dbReference type="ARBA" id="ARBA00006935"/>
    </source>
</evidence>
<dbReference type="Gene3D" id="3.30.200.20">
    <property type="entry name" value="Phosphorylase Kinase, domain 1"/>
    <property type="match status" value="1"/>
</dbReference>
<dbReference type="GO" id="GO:0005524">
    <property type="term" value="F:ATP binding"/>
    <property type="evidence" value="ECO:0007669"/>
    <property type="project" value="UniProtKB-UniRule"/>
</dbReference>
<keyword evidence="2 9" id="KW-0723">Serine/threonine-protein kinase</keyword>
<dbReference type="Gene3D" id="2.30.29.30">
    <property type="entry name" value="Pleckstrin-homology domain (PH domain)/Phosphotyrosine-binding domain (PTB)"/>
    <property type="match status" value="1"/>
</dbReference>
<dbReference type="CDD" id="cd05123">
    <property type="entry name" value="STKc_AGC"/>
    <property type="match status" value="1"/>
</dbReference>